<dbReference type="FunFam" id="3.40.50.300:FF:002392">
    <property type="entry name" value="DnaJ-like protein subfamily C member 27"/>
    <property type="match status" value="1"/>
</dbReference>
<dbReference type="PROSITE" id="PS51419">
    <property type="entry name" value="RAB"/>
    <property type="match status" value="1"/>
</dbReference>
<keyword evidence="3" id="KW-1185">Reference proteome</keyword>
<dbReference type="NCBIfam" id="TIGR00231">
    <property type="entry name" value="small_GTP"/>
    <property type="match status" value="1"/>
</dbReference>
<dbReference type="Gene3D" id="3.40.50.300">
    <property type="entry name" value="P-loop containing nucleotide triphosphate hydrolases"/>
    <property type="match status" value="1"/>
</dbReference>
<dbReference type="GO" id="GO:0005525">
    <property type="term" value="F:GTP binding"/>
    <property type="evidence" value="ECO:0007669"/>
    <property type="project" value="InterPro"/>
</dbReference>
<dbReference type="InterPro" id="IPR001806">
    <property type="entry name" value="Small_GTPase"/>
</dbReference>
<sequence>MSAVNSAKRLKILSLGDSGVGKSCLIKRYCESRFIQDYISTIGIDYGVKSLTLGGVDLKINFWDVSGDPTYLEVRNEFYKDTLGAVLVYDVTSGKSFDALDKWLDELKKLSGNNNVIVVLVANKIDGDPRVISTEEGMGFAEKKGLKYFETSSQTGKGVKEMFENLFEAIILKLNNS</sequence>
<dbReference type="SMART" id="SM00175">
    <property type="entry name" value="RAB"/>
    <property type="match status" value="1"/>
</dbReference>
<dbReference type="PROSITE" id="PS51421">
    <property type="entry name" value="RAS"/>
    <property type="match status" value="1"/>
</dbReference>
<accession>A0AAD5U3A2</accession>
<evidence type="ECO:0000313" key="3">
    <source>
        <dbReference type="Proteomes" id="UP001211065"/>
    </source>
</evidence>
<dbReference type="Pfam" id="PF00071">
    <property type="entry name" value="Ras"/>
    <property type="match status" value="1"/>
</dbReference>
<comment type="similarity">
    <text evidence="1">Belongs to the small GTPase superfamily. Rab family.</text>
</comment>
<dbReference type="SMART" id="SM00173">
    <property type="entry name" value="RAS"/>
    <property type="match status" value="1"/>
</dbReference>
<dbReference type="EMBL" id="JADGJW010000167">
    <property type="protein sequence ID" value="KAJ3222620.1"/>
    <property type="molecule type" value="Genomic_DNA"/>
</dbReference>
<dbReference type="SMART" id="SM00174">
    <property type="entry name" value="RHO"/>
    <property type="match status" value="1"/>
</dbReference>
<reference evidence="2" key="1">
    <citation type="submission" date="2020-05" db="EMBL/GenBank/DDBJ databases">
        <title>Phylogenomic resolution of chytrid fungi.</title>
        <authorList>
            <person name="Stajich J.E."/>
            <person name="Amses K."/>
            <person name="Simmons R."/>
            <person name="Seto K."/>
            <person name="Myers J."/>
            <person name="Bonds A."/>
            <person name="Quandt C.A."/>
            <person name="Barry K."/>
            <person name="Liu P."/>
            <person name="Grigoriev I."/>
            <person name="Longcore J.E."/>
            <person name="James T.Y."/>
        </authorList>
    </citation>
    <scope>NUCLEOTIDE SEQUENCE</scope>
    <source>
        <strain evidence="2">JEL0476</strain>
    </source>
</reference>
<organism evidence="2 3">
    <name type="scientific">Clydaea vesicula</name>
    <dbReference type="NCBI Taxonomy" id="447962"/>
    <lineage>
        <taxon>Eukaryota</taxon>
        <taxon>Fungi</taxon>
        <taxon>Fungi incertae sedis</taxon>
        <taxon>Chytridiomycota</taxon>
        <taxon>Chytridiomycota incertae sedis</taxon>
        <taxon>Chytridiomycetes</taxon>
        <taxon>Lobulomycetales</taxon>
        <taxon>Lobulomycetaceae</taxon>
        <taxon>Clydaea</taxon>
    </lineage>
</organism>
<dbReference type="InterPro" id="IPR050209">
    <property type="entry name" value="Rab_GTPases_membrane_traffic"/>
</dbReference>
<evidence type="ECO:0000313" key="2">
    <source>
        <dbReference type="EMBL" id="KAJ3222620.1"/>
    </source>
</evidence>
<evidence type="ECO:0000256" key="1">
    <source>
        <dbReference type="ARBA" id="ARBA00006270"/>
    </source>
</evidence>
<dbReference type="InterPro" id="IPR005225">
    <property type="entry name" value="Small_GTP-bd"/>
</dbReference>
<gene>
    <name evidence="2" type="primary">DNAJC27</name>
    <name evidence="2" type="ORF">HK099_002090</name>
</gene>
<dbReference type="AlphaFoldDB" id="A0AAD5U3A2"/>
<dbReference type="Proteomes" id="UP001211065">
    <property type="component" value="Unassembled WGS sequence"/>
</dbReference>
<protein>
    <submittedName>
        <fullName evidence="2">DnaJ sub C member 27</fullName>
    </submittedName>
</protein>
<comment type="caution">
    <text evidence="2">The sequence shown here is derived from an EMBL/GenBank/DDBJ whole genome shotgun (WGS) entry which is preliminary data.</text>
</comment>
<dbReference type="GO" id="GO:0003924">
    <property type="term" value="F:GTPase activity"/>
    <property type="evidence" value="ECO:0007669"/>
    <property type="project" value="InterPro"/>
</dbReference>
<dbReference type="PRINTS" id="PR00449">
    <property type="entry name" value="RASTRNSFRMNG"/>
</dbReference>
<proteinExistence type="inferred from homology"/>
<name>A0AAD5U3A2_9FUNG</name>
<dbReference type="SUPFAM" id="SSF52540">
    <property type="entry name" value="P-loop containing nucleoside triphosphate hydrolases"/>
    <property type="match status" value="1"/>
</dbReference>
<dbReference type="PANTHER" id="PTHR47979">
    <property type="entry name" value="DRAB11-RELATED"/>
    <property type="match status" value="1"/>
</dbReference>
<dbReference type="PROSITE" id="PS51420">
    <property type="entry name" value="RHO"/>
    <property type="match status" value="1"/>
</dbReference>
<dbReference type="InterPro" id="IPR027417">
    <property type="entry name" value="P-loop_NTPase"/>
</dbReference>